<dbReference type="SUPFAM" id="SSF51730">
    <property type="entry name" value="FAD-linked oxidoreductase"/>
    <property type="match status" value="1"/>
</dbReference>
<evidence type="ECO:0000256" key="2">
    <source>
        <dbReference type="ARBA" id="ARBA00004777"/>
    </source>
</evidence>
<dbReference type="EMBL" id="BARV01002199">
    <property type="protein sequence ID" value="GAH90332.1"/>
    <property type="molecule type" value="Genomic_DNA"/>
</dbReference>
<evidence type="ECO:0000313" key="6">
    <source>
        <dbReference type="EMBL" id="GAH90332.1"/>
    </source>
</evidence>
<dbReference type="GO" id="GO:0004489">
    <property type="term" value="F:methylenetetrahydrofolate reductase [NAD(P)H] activity"/>
    <property type="evidence" value="ECO:0007669"/>
    <property type="project" value="InterPro"/>
</dbReference>
<comment type="cofactor">
    <cofactor evidence="1">
        <name>FAD</name>
        <dbReference type="ChEBI" id="CHEBI:57692"/>
    </cofactor>
</comment>
<evidence type="ECO:0000256" key="5">
    <source>
        <dbReference type="ARBA" id="ARBA00023002"/>
    </source>
</evidence>
<organism evidence="6">
    <name type="scientific">marine sediment metagenome</name>
    <dbReference type="NCBI Taxonomy" id="412755"/>
    <lineage>
        <taxon>unclassified sequences</taxon>
        <taxon>metagenomes</taxon>
        <taxon>ecological metagenomes</taxon>
    </lineage>
</organism>
<keyword evidence="4" id="KW-0274">FAD</keyword>
<dbReference type="UniPathway" id="UPA00193"/>
<evidence type="ECO:0000256" key="1">
    <source>
        <dbReference type="ARBA" id="ARBA00001974"/>
    </source>
</evidence>
<sequence>AGIIVLASAGMARYMNNNVPGIIVPQATIDELASTEKDKRLQKGIEIAAGLIKTVKEENLCHGVHIMAVGNERIVPDILEAAQLTGVRH</sequence>
<accession>X1J8N6</accession>
<keyword evidence="5" id="KW-0560">Oxidoreductase</keyword>
<keyword evidence="3" id="KW-0285">Flavoprotein</keyword>
<protein>
    <submittedName>
        <fullName evidence="6">Uncharacterized protein</fullName>
    </submittedName>
</protein>
<feature type="non-terminal residue" evidence="6">
    <location>
        <position position="1"/>
    </location>
</feature>
<dbReference type="AlphaFoldDB" id="X1J8N6"/>
<dbReference type="InterPro" id="IPR029041">
    <property type="entry name" value="FAD-linked_oxidoreductase-like"/>
</dbReference>
<gene>
    <name evidence="6" type="ORF">S06H3_05825</name>
</gene>
<dbReference type="InterPro" id="IPR003171">
    <property type="entry name" value="Mehydrof_redctse-like"/>
</dbReference>
<proteinExistence type="predicted"/>
<dbReference type="GO" id="GO:0035999">
    <property type="term" value="P:tetrahydrofolate interconversion"/>
    <property type="evidence" value="ECO:0007669"/>
    <property type="project" value="UniProtKB-UniPathway"/>
</dbReference>
<dbReference type="GO" id="GO:0006555">
    <property type="term" value="P:methionine metabolic process"/>
    <property type="evidence" value="ECO:0007669"/>
    <property type="project" value="InterPro"/>
</dbReference>
<name>X1J8N6_9ZZZZ</name>
<dbReference type="Pfam" id="PF02219">
    <property type="entry name" value="MTHFR"/>
    <property type="match status" value="1"/>
</dbReference>
<evidence type="ECO:0000256" key="3">
    <source>
        <dbReference type="ARBA" id="ARBA00022630"/>
    </source>
</evidence>
<dbReference type="Gene3D" id="3.20.20.220">
    <property type="match status" value="1"/>
</dbReference>
<evidence type="ECO:0000256" key="4">
    <source>
        <dbReference type="ARBA" id="ARBA00022827"/>
    </source>
</evidence>
<reference evidence="6" key="1">
    <citation type="journal article" date="2014" name="Front. Microbiol.">
        <title>High frequency of phylogenetically diverse reductive dehalogenase-homologous genes in deep subseafloor sedimentary metagenomes.</title>
        <authorList>
            <person name="Kawai M."/>
            <person name="Futagami T."/>
            <person name="Toyoda A."/>
            <person name="Takaki Y."/>
            <person name="Nishi S."/>
            <person name="Hori S."/>
            <person name="Arai W."/>
            <person name="Tsubouchi T."/>
            <person name="Morono Y."/>
            <person name="Uchiyama I."/>
            <person name="Ito T."/>
            <person name="Fujiyama A."/>
            <person name="Inagaki F."/>
            <person name="Takami H."/>
        </authorList>
    </citation>
    <scope>NUCLEOTIDE SEQUENCE</scope>
    <source>
        <strain evidence="6">Expedition CK06-06</strain>
    </source>
</reference>
<comment type="pathway">
    <text evidence="2">One-carbon metabolism; tetrahydrofolate interconversion.</text>
</comment>
<comment type="caution">
    <text evidence="6">The sequence shown here is derived from an EMBL/GenBank/DDBJ whole genome shotgun (WGS) entry which is preliminary data.</text>
</comment>